<gene>
    <name evidence="1" type="ORF">LP083-1_042</name>
</gene>
<reference evidence="1" key="1">
    <citation type="journal article" date="2014" name="Appl. Environ. Microbiol.">
        <title>Comparative genomic and morphological analysis of Listeria phages isolated from farm environments.</title>
        <authorList>
            <person name="Denes T."/>
            <person name="Vongkamjan K."/>
            <person name="Ackermann H.W."/>
            <person name="Moreno Switt A.I."/>
            <person name="Wiedmann M."/>
            <person name="den Bakker H.C."/>
        </authorList>
    </citation>
    <scope>NUCLEOTIDE SEQUENCE</scope>
</reference>
<accession>A0A059T6P8</accession>
<protein>
    <submittedName>
        <fullName evidence="1">Uncharacterized protein</fullName>
    </submittedName>
</protein>
<sequence length="71" mass="8203">MKPLFQVELVGGYSYRVPDQGDQQRIIRWYRLGKQANQPTITFDIDTKDSIGLVTIKYESVESIFDGISNY</sequence>
<name>A0A059T6P8_9CAUD</name>
<proteinExistence type="predicted"/>
<evidence type="ECO:0000313" key="1">
    <source>
        <dbReference type="EMBL" id="AHL19007.1"/>
    </source>
</evidence>
<organism evidence="1">
    <name type="scientific">Listeria phage LP-083-1</name>
    <dbReference type="NCBI Taxonomy" id="1458854"/>
    <lineage>
        <taxon>Viruses</taxon>
        <taxon>Duplodnaviria</taxon>
        <taxon>Heunggongvirae</taxon>
        <taxon>Uroviricota</taxon>
        <taxon>Caudoviricetes</taxon>
    </lineage>
</organism>
<dbReference type="EMBL" id="KJ094028">
    <property type="protein sequence ID" value="AHL19007.1"/>
    <property type="molecule type" value="Genomic_DNA"/>
</dbReference>